<protein>
    <submittedName>
        <fullName evidence="1">Uncharacterized protein</fullName>
    </submittedName>
</protein>
<keyword evidence="2" id="KW-1185">Reference proteome</keyword>
<dbReference type="RefSeq" id="WP_024732052.1">
    <property type="nucleotide sequence ID" value="NZ_BAABYU010000001.1"/>
</dbReference>
<name>A0A3E3K1N9_9FIRM</name>
<comment type="caution">
    <text evidence="1">The sequence shown here is derived from an EMBL/GenBank/DDBJ whole genome shotgun (WGS) entry which is preliminary data.</text>
</comment>
<dbReference type="EMBL" id="QVLX01000004">
    <property type="protein sequence ID" value="RGE86968.1"/>
    <property type="molecule type" value="Genomic_DNA"/>
</dbReference>
<reference evidence="1 2" key="1">
    <citation type="submission" date="2018-08" db="EMBL/GenBank/DDBJ databases">
        <title>A genome reference for cultivated species of the human gut microbiota.</title>
        <authorList>
            <person name="Zou Y."/>
            <person name="Xue W."/>
            <person name="Luo G."/>
        </authorList>
    </citation>
    <scope>NUCLEOTIDE SEQUENCE [LARGE SCALE GENOMIC DNA]</scope>
    <source>
        <strain evidence="1 2">AF37-2AT</strain>
    </source>
</reference>
<sequence>MKFGLTTGQSVKRAESNLASYQKVLKQHENKKVFETMMSLAQFGELTPERYAFFMSVISNQEKGENKVEEYILNRSFKMRDRKE</sequence>
<dbReference type="Proteomes" id="UP000261080">
    <property type="component" value="Unassembled WGS sequence"/>
</dbReference>
<proteinExistence type="predicted"/>
<dbReference type="GeneID" id="97192097"/>
<organism evidence="1 2">
    <name type="scientific">Sellimonas intestinalis</name>
    <dbReference type="NCBI Taxonomy" id="1653434"/>
    <lineage>
        <taxon>Bacteria</taxon>
        <taxon>Bacillati</taxon>
        <taxon>Bacillota</taxon>
        <taxon>Clostridia</taxon>
        <taxon>Lachnospirales</taxon>
        <taxon>Lachnospiraceae</taxon>
        <taxon>Sellimonas</taxon>
    </lineage>
</organism>
<gene>
    <name evidence="1" type="ORF">DW016_08460</name>
</gene>
<evidence type="ECO:0000313" key="2">
    <source>
        <dbReference type="Proteomes" id="UP000261080"/>
    </source>
</evidence>
<accession>A0A3E3K1N9</accession>
<evidence type="ECO:0000313" key="1">
    <source>
        <dbReference type="EMBL" id="RGE86968.1"/>
    </source>
</evidence>
<dbReference type="AlphaFoldDB" id="A0A3E3K1N9"/>